<name>A0A7Y2H1C8_UNCEI</name>
<sequence>MDVTVRETVNASKEKFGPKDLAKVFEDATKVIVAKGKKVVTFDMKKVSTKDAEFQKAVIGPSGNLRAPSIRTGKTMFVGFSEDAYGERFSK</sequence>
<reference evidence="1 2" key="1">
    <citation type="submission" date="2020-03" db="EMBL/GenBank/DDBJ databases">
        <title>Metabolic flexibility allows generalist bacteria to become dominant in a frequently disturbed ecosystem.</title>
        <authorList>
            <person name="Chen Y.-J."/>
            <person name="Leung P.M."/>
            <person name="Bay S.K."/>
            <person name="Hugenholtz P."/>
            <person name="Kessler A.J."/>
            <person name="Shelley G."/>
            <person name="Waite D.W."/>
            <person name="Cook P.L."/>
            <person name="Greening C."/>
        </authorList>
    </citation>
    <scope>NUCLEOTIDE SEQUENCE [LARGE SCALE GENOMIC DNA]</scope>
    <source>
        <strain evidence="1">SS_bin_28</strain>
    </source>
</reference>
<evidence type="ECO:0000313" key="2">
    <source>
        <dbReference type="Proteomes" id="UP000547674"/>
    </source>
</evidence>
<accession>A0A7Y2H1C8</accession>
<dbReference type="AlphaFoldDB" id="A0A7Y2H1C8"/>
<gene>
    <name evidence="1" type="ORF">HKN21_01930</name>
</gene>
<protein>
    <submittedName>
        <fullName evidence="1">Uncharacterized protein</fullName>
    </submittedName>
</protein>
<evidence type="ECO:0000313" key="1">
    <source>
        <dbReference type="EMBL" id="NNF05497.1"/>
    </source>
</evidence>
<comment type="caution">
    <text evidence="1">The sequence shown here is derived from an EMBL/GenBank/DDBJ whole genome shotgun (WGS) entry which is preliminary data.</text>
</comment>
<dbReference type="EMBL" id="JABDJR010000064">
    <property type="protein sequence ID" value="NNF05497.1"/>
    <property type="molecule type" value="Genomic_DNA"/>
</dbReference>
<proteinExistence type="predicted"/>
<organism evidence="1 2">
    <name type="scientific">Eiseniibacteriota bacterium</name>
    <dbReference type="NCBI Taxonomy" id="2212470"/>
    <lineage>
        <taxon>Bacteria</taxon>
        <taxon>Candidatus Eiseniibacteriota</taxon>
    </lineage>
</organism>
<dbReference type="NCBIfam" id="NF041106">
    <property type="entry name" value="ArsC_rel_Se_1"/>
    <property type="match status" value="1"/>
</dbReference>
<dbReference type="Proteomes" id="UP000547674">
    <property type="component" value="Unassembled WGS sequence"/>
</dbReference>